<dbReference type="RefSeq" id="WP_160551142.1">
    <property type="nucleotide sequence ID" value="NZ_CP047650.1"/>
</dbReference>
<dbReference type="Proteomes" id="UP000464787">
    <property type="component" value="Chromosome"/>
</dbReference>
<dbReference type="EMBL" id="CP047650">
    <property type="protein sequence ID" value="QHI97624.1"/>
    <property type="molecule type" value="Genomic_DNA"/>
</dbReference>
<evidence type="ECO:0000313" key="3">
    <source>
        <dbReference type="Proteomes" id="UP000464787"/>
    </source>
</evidence>
<proteinExistence type="predicted"/>
<protein>
    <submittedName>
        <fullName evidence="2">Uncharacterized protein</fullName>
    </submittedName>
</protein>
<reference evidence="2 3" key="1">
    <citation type="submission" date="2020-01" db="EMBL/GenBank/DDBJ databases">
        <title>Genome sequencing of strain KACC 21265.</title>
        <authorList>
            <person name="Heo J."/>
            <person name="Kim S.-J."/>
            <person name="Kim J.-S."/>
            <person name="Hong S.-B."/>
            <person name="Kwon S.-W."/>
        </authorList>
    </citation>
    <scope>NUCLEOTIDE SEQUENCE [LARGE SCALE GENOMIC DNA]</scope>
    <source>
        <strain evidence="2 3">KACC 21265</strain>
    </source>
</reference>
<evidence type="ECO:0000313" key="2">
    <source>
        <dbReference type="EMBL" id="QHI97624.1"/>
    </source>
</evidence>
<feature type="region of interest" description="Disordered" evidence="1">
    <location>
        <begin position="1"/>
        <end position="26"/>
    </location>
</feature>
<gene>
    <name evidence="2" type="ORF">GT347_06255</name>
</gene>
<keyword evidence="3" id="KW-1185">Reference proteome</keyword>
<dbReference type="KEGG" id="xyk:GT347_06255"/>
<evidence type="ECO:0000256" key="1">
    <source>
        <dbReference type="SAM" id="MobiDB-lite"/>
    </source>
</evidence>
<sequence>MHMPTSLEGPALMPVTPPPTLESDQTVPAPTAGTVARHGLLERITGLAATGGADDSTFRPGALPDKPLTQLIAELDTRPPGDIDRQLRDSLAALGCELRPDDTAGRFLREMLERLPAYPGLATVGQRQWFKRSLGLALVRLLHGRVDLLDRLIGAIGGSAKPAEQLQQLQIFLPGDARGLCDAAASELRQGGEAAPVLRRLREHILDAWDPAGRGTGERLRLGSDFWYVPIGGGNALLSVLLASNFPGQQPQGVVLQAPDDGATGAEFVTYEFPKIRFGRWLHIAQADDRQCTLHAFNQLIAALGYKLGFMLSAQALSAEIQRLGGGDQTENFDTGLTTRAFNKLHGHRLGLWHAAGGLRGDGIRWAEQMLDSATVAADVDRATAIVLTTAMPMTHSVTLCLTSPGHYMVLDPMRDPAGDGPGRRNRATLQAAGMCEAIVRFVQGHAAEGHWAGHFEIVWSRQETLLADAKAASS</sequence>
<organism evidence="2 3">
    <name type="scientific">Xylophilus rhododendri</name>
    <dbReference type="NCBI Taxonomy" id="2697032"/>
    <lineage>
        <taxon>Bacteria</taxon>
        <taxon>Pseudomonadati</taxon>
        <taxon>Pseudomonadota</taxon>
        <taxon>Betaproteobacteria</taxon>
        <taxon>Burkholderiales</taxon>
        <taxon>Xylophilus</taxon>
    </lineage>
</organism>
<name>A0A857J152_9BURK</name>
<dbReference type="AlphaFoldDB" id="A0A857J152"/>
<accession>A0A857J152</accession>